<evidence type="ECO:0000256" key="4">
    <source>
        <dbReference type="ARBA" id="ARBA00022980"/>
    </source>
</evidence>
<keyword evidence="12" id="KW-1185">Reference proteome</keyword>
<evidence type="ECO:0000256" key="1">
    <source>
        <dbReference type="ARBA" id="ARBA00003478"/>
    </source>
</evidence>
<evidence type="ECO:0000313" key="12">
    <source>
        <dbReference type="Proteomes" id="UP000018745"/>
    </source>
</evidence>
<evidence type="ECO:0000256" key="6">
    <source>
        <dbReference type="ARBA" id="ARBA00025084"/>
    </source>
</evidence>
<keyword evidence="5 7" id="KW-0687">Ribonucleoprotein</keyword>
<protein>
    <recommendedName>
        <fullName evidence="9">50S ribosomal protein L22</fullName>
    </recommendedName>
</protein>
<reference evidence="11 12" key="1">
    <citation type="journal article" date="2014" name="Genome Announc.">
        <title>Complete Genome Sequence of Mycoplasma ovis Strain Michigan, a Hemoplasma of Sheep with Two Distinct 16S rRNA Genes.</title>
        <authorList>
            <person name="Deshuillers P.L."/>
            <person name="Santos A.P."/>
            <person name="do Nascimento N.C."/>
            <person name="Hampel J.A."/>
            <person name="Bergin I.L."/>
            <person name="Dyson M.C."/>
            <person name="Messick J.B."/>
        </authorList>
    </citation>
    <scope>NUCLEOTIDE SEQUENCE [LARGE SCALE GENOMIC DNA]</scope>
    <source>
        <strain evidence="11 12">Michigan</strain>
    </source>
</reference>
<comment type="function">
    <text evidence="1">The globular domain of the protein is located near the polypeptide exit tunnel on the outside of the subunit, while an extended beta-hairpin is found that lines the wall of the exit tunnel in the center of the 70S ribosome.</text>
</comment>
<dbReference type="RefSeq" id="WP_024071298.1">
    <property type="nucleotide sequence ID" value="NC_023062.1"/>
</dbReference>
<organism evidence="11 12">
    <name type="scientific">Mycoplasma ovis str. Michigan</name>
    <dbReference type="NCBI Taxonomy" id="1415773"/>
    <lineage>
        <taxon>Bacteria</taxon>
        <taxon>Bacillati</taxon>
        <taxon>Mycoplasmatota</taxon>
        <taxon>Mollicutes</taxon>
        <taxon>Mycoplasmataceae</taxon>
        <taxon>Mycoplasma</taxon>
    </lineage>
</organism>
<dbReference type="CDD" id="cd00336">
    <property type="entry name" value="Ribosomal_L22"/>
    <property type="match status" value="1"/>
</dbReference>
<evidence type="ECO:0000256" key="10">
    <source>
        <dbReference type="SAM" id="MobiDB-lite"/>
    </source>
</evidence>
<dbReference type="SUPFAM" id="SSF54843">
    <property type="entry name" value="Ribosomal protein L22"/>
    <property type="match status" value="1"/>
</dbReference>
<dbReference type="PROSITE" id="PS00464">
    <property type="entry name" value="RIBOSOMAL_L22"/>
    <property type="match status" value="1"/>
</dbReference>
<sequence>MKQQVRVKHRNLRISPTKAVHVCRLIHKKPLSTAYKILHSIDKKKIVKMLFKLLLEASANAVNNFAMSGDNLRVEECTATKGTRLKRGFYRAKGRTDLRTHRLTNLSVTLVEEAKAKDSKKLKTPSTKSKIQEGAELSTKKIEEYIKEEEKAGI</sequence>
<dbReference type="PANTHER" id="PTHR13501">
    <property type="entry name" value="CHLOROPLAST 50S RIBOSOMAL PROTEIN L22-RELATED"/>
    <property type="match status" value="1"/>
</dbReference>
<name>A0ABN4BQ22_9MOLU</name>
<dbReference type="Pfam" id="PF00237">
    <property type="entry name" value="Ribosomal_L22"/>
    <property type="match status" value="1"/>
</dbReference>
<keyword evidence="8" id="KW-0699">rRNA-binding</keyword>
<comment type="similarity">
    <text evidence="2 7">Belongs to the universal ribosomal protein uL22 family.</text>
</comment>
<dbReference type="InterPro" id="IPR018260">
    <property type="entry name" value="Ribosomal_uL22_CS"/>
</dbReference>
<comment type="function">
    <text evidence="9">This protein binds specifically to 23S rRNA; its binding is stimulated by other ribosomal proteins, e.g., L4, L17, and L20. It is important during the early stages of 50S assembly. It makes multiple contacts with different domains of the 23S rRNA in the assembled 50S subunit and ribosome.</text>
</comment>
<dbReference type="InterPro" id="IPR036394">
    <property type="entry name" value="Ribosomal_uL22_sf"/>
</dbReference>
<dbReference type="Gene3D" id="3.90.470.10">
    <property type="entry name" value="Ribosomal protein L22/L17"/>
    <property type="match status" value="1"/>
</dbReference>
<proteinExistence type="inferred from homology"/>
<accession>A0ABN4BQ22</accession>
<dbReference type="EMBL" id="CP006935">
    <property type="protein sequence ID" value="AHC39978.1"/>
    <property type="molecule type" value="Genomic_DNA"/>
</dbReference>
<dbReference type="InterPro" id="IPR001063">
    <property type="entry name" value="Ribosomal_uL22"/>
</dbReference>
<comment type="function">
    <text evidence="6">This protein binds specifically to 23S rRNA; its binding is stimulated by other ribosomal proteins, e.g. L4, L17, and L20. It is important during the early stages of 50S assembly. It makes multiple contacts with different domains of the 23S rRNA in the assembled 50S subunit and ribosome.</text>
</comment>
<evidence type="ECO:0000256" key="3">
    <source>
        <dbReference type="ARBA" id="ARBA00011838"/>
    </source>
</evidence>
<dbReference type="GO" id="GO:0005840">
    <property type="term" value="C:ribosome"/>
    <property type="evidence" value="ECO:0007669"/>
    <property type="project" value="UniProtKB-KW"/>
</dbReference>
<comment type="subunit">
    <text evidence="3 8">Part of the 50S ribosomal subunit.</text>
</comment>
<keyword evidence="4 7" id="KW-0689">Ribosomal protein</keyword>
<feature type="region of interest" description="Disordered" evidence="10">
    <location>
        <begin position="116"/>
        <end position="135"/>
    </location>
</feature>
<dbReference type="PANTHER" id="PTHR13501:SF8">
    <property type="entry name" value="LARGE RIBOSOMAL SUBUNIT PROTEIN UL22M"/>
    <property type="match status" value="1"/>
</dbReference>
<gene>
    <name evidence="11" type="ORF">OVS_02630</name>
</gene>
<evidence type="ECO:0000256" key="5">
    <source>
        <dbReference type="ARBA" id="ARBA00023274"/>
    </source>
</evidence>
<evidence type="ECO:0000256" key="9">
    <source>
        <dbReference type="RuleBase" id="RU004008"/>
    </source>
</evidence>
<evidence type="ECO:0000313" key="11">
    <source>
        <dbReference type="EMBL" id="AHC39978.1"/>
    </source>
</evidence>
<evidence type="ECO:0000256" key="7">
    <source>
        <dbReference type="RuleBase" id="RU004005"/>
    </source>
</evidence>
<evidence type="ECO:0000256" key="2">
    <source>
        <dbReference type="ARBA" id="ARBA00009451"/>
    </source>
</evidence>
<keyword evidence="8" id="KW-0694">RNA-binding</keyword>
<dbReference type="InterPro" id="IPR047867">
    <property type="entry name" value="Ribosomal_uL22_bac/org-type"/>
</dbReference>
<dbReference type="Proteomes" id="UP000018745">
    <property type="component" value="Chromosome"/>
</dbReference>
<evidence type="ECO:0000256" key="8">
    <source>
        <dbReference type="RuleBase" id="RU004006"/>
    </source>
</evidence>